<dbReference type="EMBL" id="LJYW01000001">
    <property type="protein sequence ID" value="KPL52579.1"/>
    <property type="molecule type" value="Genomic_DNA"/>
</dbReference>
<reference evidence="4 5" key="1">
    <citation type="submission" date="2015-09" db="EMBL/GenBank/DDBJ databases">
        <authorList>
            <person name="Jackson K.R."/>
            <person name="Lunt B.L."/>
            <person name="Fisher J.N.B."/>
            <person name="Gardner A.V."/>
            <person name="Bailey M.E."/>
            <person name="Deus L.M."/>
            <person name="Earl A.S."/>
            <person name="Gibby P.D."/>
            <person name="Hartmann K.A."/>
            <person name="Liu J.E."/>
            <person name="Manci A.M."/>
            <person name="Nielsen D.A."/>
            <person name="Solomon M.B."/>
            <person name="Breakwell D.P."/>
            <person name="Burnett S.H."/>
            <person name="Grose J.H."/>
        </authorList>
    </citation>
    <scope>NUCLEOTIDE SEQUENCE [LARGE SCALE GENOMIC DNA]</scope>
    <source>
        <strain evidence="4 5">16</strain>
    </source>
</reference>
<dbReference type="SUPFAM" id="SSF56801">
    <property type="entry name" value="Acetyl-CoA synthetase-like"/>
    <property type="match status" value="1"/>
</dbReference>
<dbReference type="STRING" id="665126.ABB55_10375"/>
<dbReference type="PROSITE" id="PS00455">
    <property type="entry name" value="AMP_BINDING"/>
    <property type="match status" value="1"/>
</dbReference>
<evidence type="ECO:0000259" key="3">
    <source>
        <dbReference type="Pfam" id="PF13193"/>
    </source>
</evidence>
<dbReference type="InterPro" id="IPR020845">
    <property type="entry name" value="AMP-binding_CS"/>
</dbReference>
<evidence type="ECO:0000259" key="2">
    <source>
        <dbReference type="Pfam" id="PF00501"/>
    </source>
</evidence>
<feature type="domain" description="AMP-dependent synthetase/ligase" evidence="2">
    <location>
        <begin position="58"/>
        <end position="406"/>
    </location>
</feature>
<evidence type="ECO:0000313" key="4">
    <source>
        <dbReference type="EMBL" id="KPL52579.1"/>
    </source>
</evidence>
<sequence>MEDGMAVQGAALKPSAHTDTFARDNLPDPALWPRLLFDLPELAYPDRLNAAVEFVDRHVAEGRGERAAIHHAGGVWSFAELARRIDRIAHVLVDEMGLVPGNRVLLRAANTPMMVAVYLAVIKAGGIVVATMPLLRAKELGVIVDKARISLALVDARLADDILKVRDGSDCLRAVLKFGTDAPDGLEALMAGKPDRFEPVDTAVDDVCLIAFTSGTTGVPKGTMHFHRDLLAICDTYAKHLLRATPDDRFVGSPPLAFTFGLGGLVLFPFRIGASTCLPDKTAPLDLLDAIERYRPTVIFTAPTAYRAMLNALPGRDIGSLRLCISAGEALPKATFDAWQAATGIVLTEGIGATEMLHIFIGSTPEDVTPGATGRPVPGYRAKVIGPDGAEVPDGTPGRLAVIGPTGCRYLADERQTVYVQDGWNVTGDTYVRDAEGRFWYQARSDDMIVSAGYNIAGPEVEGVLLTHPAVAECGVVGAPDDERGMIVKAYIVPKPGFAPSPALVAELQAFVKAEISPYKYPRAIEFVERLPRTETGKLQRFALREIASRPAGDGASAAA</sequence>
<proteinExistence type="predicted"/>
<dbReference type="GO" id="GO:0005524">
    <property type="term" value="F:ATP binding"/>
    <property type="evidence" value="ECO:0007669"/>
    <property type="project" value="InterPro"/>
</dbReference>
<gene>
    <name evidence="4" type="ORF">ABB55_10375</name>
</gene>
<reference evidence="4 5" key="2">
    <citation type="submission" date="2015-10" db="EMBL/GenBank/DDBJ databases">
        <title>Draft Genome Sequence of Prosthecomicrobium hirschii ATCC 27832.</title>
        <authorList>
            <person name="Daniel J."/>
            <person name="Givan S.A."/>
            <person name="Brun Y.V."/>
            <person name="Brown P.J."/>
        </authorList>
    </citation>
    <scope>NUCLEOTIDE SEQUENCE [LARGE SCALE GENOMIC DNA]</scope>
    <source>
        <strain evidence="4 5">16</strain>
    </source>
</reference>
<dbReference type="Gene3D" id="3.40.50.12780">
    <property type="entry name" value="N-terminal domain of ligase-like"/>
    <property type="match status" value="1"/>
</dbReference>
<accession>A0A0P6VKQ8</accession>
<dbReference type="NCBIfam" id="TIGR02262">
    <property type="entry name" value="benz_CoA_lig"/>
    <property type="match status" value="1"/>
</dbReference>
<dbReference type="AlphaFoldDB" id="A0A0P6VKQ8"/>
<dbReference type="Gene3D" id="3.30.300.30">
    <property type="match status" value="1"/>
</dbReference>
<dbReference type="InterPro" id="IPR025110">
    <property type="entry name" value="AMP-bd_C"/>
</dbReference>
<dbReference type="Pfam" id="PF00501">
    <property type="entry name" value="AMP-binding"/>
    <property type="match status" value="1"/>
</dbReference>
<dbReference type="PANTHER" id="PTHR43352">
    <property type="entry name" value="ACETYL-COA SYNTHETASE"/>
    <property type="match status" value="1"/>
</dbReference>
<dbReference type="GO" id="GO:0016878">
    <property type="term" value="F:acid-thiol ligase activity"/>
    <property type="evidence" value="ECO:0007669"/>
    <property type="project" value="TreeGrafter"/>
</dbReference>
<keyword evidence="1 4" id="KW-0436">Ligase</keyword>
<evidence type="ECO:0000256" key="1">
    <source>
        <dbReference type="ARBA" id="ARBA00022598"/>
    </source>
</evidence>
<organism evidence="4 5">
    <name type="scientific">Prosthecodimorpha hirschii</name>
    <dbReference type="NCBI Taxonomy" id="665126"/>
    <lineage>
        <taxon>Bacteria</taxon>
        <taxon>Pseudomonadati</taxon>
        <taxon>Pseudomonadota</taxon>
        <taxon>Alphaproteobacteria</taxon>
        <taxon>Hyphomicrobiales</taxon>
        <taxon>Ancalomicrobiaceae</taxon>
        <taxon>Prosthecodimorpha</taxon>
    </lineage>
</organism>
<name>A0A0P6VKQ8_9HYPH</name>
<dbReference type="GO" id="GO:0044550">
    <property type="term" value="P:secondary metabolite biosynthetic process"/>
    <property type="evidence" value="ECO:0007669"/>
    <property type="project" value="TreeGrafter"/>
</dbReference>
<keyword evidence="5" id="KW-1185">Reference proteome</keyword>
<evidence type="ECO:0000313" key="5">
    <source>
        <dbReference type="Proteomes" id="UP000048984"/>
    </source>
</evidence>
<dbReference type="InterPro" id="IPR045851">
    <property type="entry name" value="AMP-bd_C_sf"/>
</dbReference>
<dbReference type="InterPro" id="IPR000873">
    <property type="entry name" value="AMP-dep_synth/lig_dom"/>
</dbReference>
<dbReference type="InterPro" id="IPR011957">
    <property type="entry name" value="Benz_CoA_lig"/>
</dbReference>
<dbReference type="InterPro" id="IPR042099">
    <property type="entry name" value="ANL_N_sf"/>
</dbReference>
<dbReference type="Pfam" id="PF13193">
    <property type="entry name" value="AMP-binding_C"/>
    <property type="match status" value="1"/>
</dbReference>
<dbReference type="GO" id="GO:0016405">
    <property type="term" value="F:CoA-ligase activity"/>
    <property type="evidence" value="ECO:0007669"/>
    <property type="project" value="InterPro"/>
</dbReference>
<feature type="domain" description="AMP-binding enzyme C-terminal" evidence="3">
    <location>
        <begin position="460"/>
        <end position="538"/>
    </location>
</feature>
<comment type="caution">
    <text evidence="4">The sequence shown here is derived from an EMBL/GenBank/DDBJ whole genome shotgun (WGS) entry which is preliminary data.</text>
</comment>
<dbReference type="Proteomes" id="UP000048984">
    <property type="component" value="Unassembled WGS sequence"/>
</dbReference>
<dbReference type="PANTHER" id="PTHR43352:SF1">
    <property type="entry name" value="ANTHRANILATE--COA LIGASE"/>
    <property type="match status" value="1"/>
</dbReference>
<protein>
    <submittedName>
        <fullName evidence="4">2-aminobenzoate-CoA ligase</fullName>
    </submittedName>
</protein>